<dbReference type="Proteomes" id="UP000253729">
    <property type="component" value="Unassembled WGS sequence"/>
</dbReference>
<feature type="transmembrane region" description="Helical" evidence="1">
    <location>
        <begin position="31"/>
        <end position="48"/>
    </location>
</feature>
<proteinExistence type="predicted"/>
<dbReference type="AlphaFoldDB" id="A0A3F3PK34"/>
<dbReference type="GeneID" id="38136607"/>
<keyword evidence="3" id="KW-1185">Reference proteome</keyword>
<keyword evidence="1" id="KW-1133">Transmembrane helix</keyword>
<name>A0A3F3PK34_9EURO</name>
<sequence>MAVTSALTACSGYMMMAYYCIVVFRRCPHFELGLVVMVVSVAAVHIGNPGLNSLVALLGRIRNWSALVNLVGVPTLREIWRWAGEN</sequence>
<evidence type="ECO:0000256" key="1">
    <source>
        <dbReference type="SAM" id="Phobius"/>
    </source>
</evidence>
<reference evidence="2 3" key="1">
    <citation type="submission" date="2018-07" db="EMBL/GenBank/DDBJ databases">
        <title>The genomes of Aspergillus section Nigri reveals drivers in fungal speciation.</title>
        <authorList>
            <consortium name="DOE Joint Genome Institute"/>
            <person name="Vesth T.C."/>
            <person name="Nybo J."/>
            <person name="Theobald S."/>
            <person name="Brandl J."/>
            <person name="Frisvad J.C."/>
            <person name="Nielsen K.F."/>
            <person name="Lyhne E.K."/>
            <person name="Kogle M.E."/>
            <person name="Kuo A."/>
            <person name="Riley R."/>
            <person name="Clum A."/>
            <person name="Nolan M."/>
            <person name="Lipzen A."/>
            <person name="Salamov A."/>
            <person name="Henrissat B."/>
            <person name="Wiebenga A."/>
            <person name="De vries R.P."/>
            <person name="Grigoriev I.V."/>
            <person name="Mortensen U.H."/>
            <person name="Andersen M.R."/>
            <person name="Baker S.E."/>
        </authorList>
    </citation>
    <scope>NUCLEOTIDE SEQUENCE [LARGE SCALE GENOMIC DNA]</scope>
    <source>
        <strain evidence="2 3">CBS 139.54b</strain>
    </source>
</reference>
<organism evidence="2 3">
    <name type="scientific">Aspergillus welwitschiae</name>
    <dbReference type="NCBI Taxonomy" id="1341132"/>
    <lineage>
        <taxon>Eukaryota</taxon>
        <taxon>Fungi</taxon>
        <taxon>Dikarya</taxon>
        <taxon>Ascomycota</taxon>
        <taxon>Pezizomycotina</taxon>
        <taxon>Eurotiomycetes</taxon>
        <taxon>Eurotiomycetidae</taxon>
        <taxon>Eurotiales</taxon>
        <taxon>Aspergillaceae</taxon>
        <taxon>Aspergillus</taxon>
        <taxon>Aspergillus subgen. Circumdati</taxon>
    </lineage>
</organism>
<protein>
    <submittedName>
        <fullName evidence="2">Uncharacterized protein</fullName>
    </submittedName>
</protein>
<accession>A0A3F3PK34</accession>
<gene>
    <name evidence="2" type="ORF">BDQ94DRAFT_154077</name>
</gene>
<evidence type="ECO:0000313" key="3">
    <source>
        <dbReference type="Proteomes" id="UP000253729"/>
    </source>
</evidence>
<keyword evidence="1" id="KW-0472">Membrane</keyword>
<dbReference type="RefSeq" id="XP_026620327.1">
    <property type="nucleotide sequence ID" value="XM_026768251.1"/>
</dbReference>
<keyword evidence="1" id="KW-0812">Transmembrane</keyword>
<evidence type="ECO:0000313" key="2">
    <source>
        <dbReference type="EMBL" id="RDH27305.1"/>
    </source>
</evidence>
<feature type="transmembrane region" description="Helical" evidence="1">
    <location>
        <begin position="6"/>
        <end position="24"/>
    </location>
</feature>
<dbReference type="EMBL" id="KZ852093">
    <property type="protein sequence ID" value="RDH27305.1"/>
    <property type="molecule type" value="Genomic_DNA"/>
</dbReference>